<keyword evidence="1" id="KW-0812">Transmembrane</keyword>
<dbReference type="RefSeq" id="WP_012875154.1">
    <property type="nucleotide sequence ID" value="NC_013525.1"/>
</dbReference>
<name>D1CBF4_THET1</name>
<proteinExistence type="predicted"/>
<reference evidence="3" key="1">
    <citation type="journal article" date="2010" name="Stand. Genomic Sci.">
        <title>Complete genome sequence of 'Thermobaculum terrenum' type strain (YNP1).</title>
        <authorList>
            <person name="Kiss H."/>
            <person name="Cleland D."/>
            <person name="Lapidus A."/>
            <person name="Lucas S."/>
            <person name="Glavina Del Rio T."/>
            <person name="Nolan M."/>
            <person name="Tice H."/>
            <person name="Han C."/>
            <person name="Goodwin L."/>
            <person name="Pitluck S."/>
            <person name="Liolios K."/>
            <person name="Ivanova N."/>
            <person name="Mavromatis K."/>
            <person name="Ovchinnikova G."/>
            <person name="Pati A."/>
            <person name="Chen A."/>
            <person name="Palaniappan K."/>
            <person name="Land M."/>
            <person name="Hauser L."/>
            <person name="Chang Y."/>
            <person name="Jeffries C."/>
            <person name="Lu M."/>
            <person name="Brettin T."/>
            <person name="Detter J."/>
            <person name="Goker M."/>
            <person name="Tindall B."/>
            <person name="Beck B."/>
            <person name="McDermott T."/>
            <person name="Woyke T."/>
            <person name="Bristow J."/>
            <person name="Eisen J."/>
            <person name="Markowitz V."/>
            <person name="Hugenholtz P."/>
            <person name="Kyrpides N."/>
            <person name="Klenk H."/>
            <person name="Cheng J."/>
        </authorList>
    </citation>
    <scope>NUCLEOTIDE SEQUENCE [LARGE SCALE GENOMIC DNA]</scope>
    <source>
        <strain evidence="3">ATCC BAA-798 / YNP1</strain>
    </source>
</reference>
<feature type="transmembrane region" description="Helical" evidence="1">
    <location>
        <begin position="36"/>
        <end position="58"/>
    </location>
</feature>
<protein>
    <submittedName>
        <fullName evidence="2">Uncharacterized protein</fullName>
    </submittedName>
</protein>
<feature type="transmembrane region" description="Helical" evidence="1">
    <location>
        <begin position="6"/>
        <end position="29"/>
    </location>
</feature>
<feature type="transmembrane region" description="Helical" evidence="1">
    <location>
        <begin position="70"/>
        <end position="93"/>
    </location>
</feature>
<dbReference type="HOGENOM" id="CLU_1958561_0_0_0"/>
<evidence type="ECO:0000313" key="2">
    <source>
        <dbReference type="EMBL" id="ACZ42119.1"/>
    </source>
</evidence>
<evidence type="ECO:0000256" key="1">
    <source>
        <dbReference type="SAM" id="Phobius"/>
    </source>
</evidence>
<accession>D1CBF4</accession>
<dbReference type="AlphaFoldDB" id="D1CBF4"/>
<organism evidence="2 3">
    <name type="scientific">Thermobaculum terrenum (strain ATCC BAA-798 / CCMEE 7001 / YNP1)</name>
    <dbReference type="NCBI Taxonomy" id="525904"/>
    <lineage>
        <taxon>Bacteria</taxon>
        <taxon>Bacillati</taxon>
        <taxon>Chloroflexota</taxon>
        <taxon>Chloroflexia</taxon>
        <taxon>Candidatus Thermobaculales</taxon>
        <taxon>Candidatus Thermobaculaceae</taxon>
        <taxon>Thermobaculum</taxon>
    </lineage>
</organism>
<evidence type="ECO:0000313" key="3">
    <source>
        <dbReference type="Proteomes" id="UP000000323"/>
    </source>
</evidence>
<dbReference type="Proteomes" id="UP000000323">
    <property type="component" value="Chromosome 1"/>
</dbReference>
<gene>
    <name evidence="2" type="ordered locus">Tter_1211</name>
</gene>
<keyword evidence="1" id="KW-0472">Membrane</keyword>
<keyword evidence="3" id="KW-1185">Reference proteome</keyword>
<dbReference type="KEGG" id="ttr:Tter_1211"/>
<keyword evidence="1" id="KW-1133">Transmembrane helix</keyword>
<dbReference type="EMBL" id="CP001825">
    <property type="protein sequence ID" value="ACZ42119.1"/>
    <property type="molecule type" value="Genomic_DNA"/>
</dbReference>
<sequence>MHPIQIILIILTIISIGLLLASVIGLRFVDRSLRAYLYWAGISALMGLIAPITAMIRGLGFVPMLDEGDFIPFVYFAGLFFLPAAFVLLIMAWHENNSLRTPQEIPGLRTRTITGEDRHYGREIRPGS</sequence>